<protein>
    <submittedName>
        <fullName evidence="1">Uncharacterized protein</fullName>
    </submittedName>
</protein>
<dbReference type="EMBL" id="QUSF01000015">
    <property type="protein sequence ID" value="RLW03726.1"/>
    <property type="molecule type" value="Genomic_DNA"/>
</dbReference>
<dbReference type="AlphaFoldDB" id="A0A3L8SL70"/>
<dbReference type="Proteomes" id="UP000276834">
    <property type="component" value="Unassembled WGS sequence"/>
</dbReference>
<gene>
    <name evidence="1" type="ORF">DV515_00006261</name>
</gene>
<sequence>MAGIDLECKQLHKEKALEWMSITGSDCQACEVIQKQELASKACSANRALNCPGKHHGPEVVGHSLLLQSHISSADPVTAPRRNFLLQVLSVDKGWLIFSLCNPHPVGLNAHPCTFYAVQGSVCPEDNVSCLAHSADETVRDTPEVN</sequence>
<keyword evidence="2" id="KW-1185">Reference proteome</keyword>
<accession>A0A3L8SL70</accession>
<proteinExistence type="predicted"/>
<comment type="caution">
    <text evidence="1">The sequence shown here is derived from an EMBL/GenBank/DDBJ whole genome shotgun (WGS) entry which is preliminary data.</text>
</comment>
<name>A0A3L8SL70_CHLGU</name>
<reference evidence="1 2" key="1">
    <citation type="journal article" date="2018" name="Proc. R. Soc. B">
        <title>A non-coding region near Follistatin controls head colour polymorphism in the Gouldian finch.</title>
        <authorList>
            <person name="Toomey M.B."/>
            <person name="Marques C.I."/>
            <person name="Andrade P."/>
            <person name="Araujo P.M."/>
            <person name="Sabatino S."/>
            <person name="Gazda M.A."/>
            <person name="Afonso S."/>
            <person name="Lopes R.J."/>
            <person name="Corbo J.C."/>
            <person name="Carneiro M."/>
        </authorList>
    </citation>
    <scope>NUCLEOTIDE SEQUENCE [LARGE SCALE GENOMIC DNA]</scope>
    <source>
        <strain evidence="1">Red01</strain>
        <tissue evidence="1">Muscle</tissue>
    </source>
</reference>
<evidence type="ECO:0000313" key="1">
    <source>
        <dbReference type="EMBL" id="RLW03726.1"/>
    </source>
</evidence>
<organism evidence="1 2">
    <name type="scientific">Chloebia gouldiae</name>
    <name type="common">Gouldian finch</name>
    <name type="synonym">Erythrura gouldiae</name>
    <dbReference type="NCBI Taxonomy" id="44316"/>
    <lineage>
        <taxon>Eukaryota</taxon>
        <taxon>Metazoa</taxon>
        <taxon>Chordata</taxon>
        <taxon>Craniata</taxon>
        <taxon>Vertebrata</taxon>
        <taxon>Euteleostomi</taxon>
        <taxon>Archelosauria</taxon>
        <taxon>Archosauria</taxon>
        <taxon>Dinosauria</taxon>
        <taxon>Saurischia</taxon>
        <taxon>Theropoda</taxon>
        <taxon>Coelurosauria</taxon>
        <taxon>Aves</taxon>
        <taxon>Neognathae</taxon>
        <taxon>Neoaves</taxon>
        <taxon>Telluraves</taxon>
        <taxon>Australaves</taxon>
        <taxon>Passeriformes</taxon>
        <taxon>Passeroidea</taxon>
        <taxon>Passeridae</taxon>
        <taxon>Chloebia</taxon>
    </lineage>
</organism>
<evidence type="ECO:0000313" key="2">
    <source>
        <dbReference type="Proteomes" id="UP000276834"/>
    </source>
</evidence>